<organism evidence="1 2">
    <name type="scientific">Albidovulum litorale</name>
    <dbReference type="NCBI Taxonomy" id="2984134"/>
    <lineage>
        <taxon>Bacteria</taxon>
        <taxon>Pseudomonadati</taxon>
        <taxon>Pseudomonadota</taxon>
        <taxon>Alphaproteobacteria</taxon>
        <taxon>Rhodobacterales</taxon>
        <taxon>Paracoccaceae</taxon>
        <taxon>Albidovulum</taxon>
    </lineage>
</organism>
<gene>
    <name evidence="1" type="ORF">OEZ71_18805</name>
</gene>
<evidence type="ECO:0000313" key="2">
    <source>
        <dbReference type="Proteomes" id="UP001652564"/>
    </source>
</evidence>
<evidence type="ECO:0000313" key="1">
    <source>
        <dbReference type="EMBL" id="MCV2874352.1"/>
    </source>
</evidence>
<accession>A0ABT2ZT67</accession>
<reference evidence="1 2" key="1">
    <citation type="submission" date="2022-10" db="EMBL/GenBank/DDBJ databases">
        <title>Defluviimonas sp. nov., isolated from ocean surface sediments.</title>
        <authorList>
            <person name="He W."/>
            <person name="Wang L."/>
            <person name="Zhang D.-F."/>
        </authorList>
    </citation>
    <scope>NUCLEOTIDE SEQUENCE [LARGE SCALE GENOMIC DNA]</scope>
    <source>
        <strain evidence="1 2">WL0050</strain>
    </source>
</reference>
<name>A0ABT2ZT67_9RHOB</name>
<protein>
    <submittedName>
        <fullName evidence="1">Uncharacterized protein</fullName>
    </submittedName>
</protein>
<dbReference type="Proteomes" id="UP001652564">
    <property type="component" value="Unassembled WGS sequence"/>
</dbReference>
<comment type="caution">
    <text evidence="1">The sequence shown here is derived from an EMBL/GenBank/DDBJ whole genome shotgun (WGS) entry which is preliminary data.</text>
</comment>
<dbReference type="RefSeq" id="WP_263741631.1">
    <property type="nucleotide sequence ID" value="NZ_JAOWKZ010000005.1"/>
</dbReference>
<dbReference type="EMBL" id="JAOWKZ010000005">
    <property type="protein sequence ID" value="MCV2874352.1"/>
    <property type="molecule type" value="Genomic_DNA"/>
</dbReference>
<keyword evidence="2" id="KW-1185">Reference proteome</keyword>
<sequence length="262" mass="28572">MIDEGTIARKLATLGSEKPIFRDGARVISNGILPSPINAILDEIDNTILRRKLTFRVGASFMSFIVAGRRLLSLVAISDDLTEANPPVGEALSHEESEAFEAVGAALTLLVREDHPVLVESTPSDEGGARSDIGIPVDRLADLLEVVPSAPIKPMQIFVEACEGFYTACLFWSDGLWVGHAEDDDVLAELRKVADDQWERFRSAYGKSGQSLDAPRLFMLERALGESGSVAGTWAQGEFALFVYEPGNLADIHAIWRKIFTT</sequence>
<proteinExistence type="predicted"/>